<proteinExistence type="predicted"/>
<dbReference type="InterPro" id="IPR038883">
    <property type="entry name" value="AN11006-like"/>
</dbReference>
<dbReference type="PANTHER" id="PTHR42085:SF1">
    <property type="entry name" value="F-BOX DOMAIN-CONTAINING PROTEIN"/>
    <property type="match status" value="1"/>
</dbReference>
<gene>
    <name evidence="2" type="ORF">FKW77_001731</name>
</gene>
<organism evidence="2 3">
    <name type="scientific">Venturia effusa</name>
    <dbReference type="NCBI Taxonomy" id="50376"/>
    <lineage>
        <taxon>Eukaryota</taxon>
        <taxon>Fungi</taxon>
        <taxon>Dikarya</taxon>
        <taxon>Ascomycota</taxon>
        <taxon>Pezizomycotina</taxon>
        <taxon>Dothideomycetes</taxon>
        <taxon>Pleosporomycetidae</taxon>
        <taxon>Venturiales</taxon>
        <taxon>Venturiaceae</taxon>
        <taxon>Venturia</taxon>
    </lineage>
</organism>
<reference evidence="2 3" key="1">
    <citation type="submission" date="2019-07" db="EMBL/GenBank/DDBJ databases">
        <title>Finished genome of Venturia effusa.</title>
        <authorList>
            <person name="Young C.A."/>
            <person name="Cox M.P."/>
            <person name="Ganley A.R.D."/>
            <person name="David W.J."/>
        </authorList>
    </citation>
    <scope>NUCLEOTIDE SEQUENCE [LARGE SCALE GENOMIC DNA]</scope>
    <source>
        <strain evidence="3">albino</strain>
    </source>
</reference>
<dbReference type="EMBL" id="CP042191">
    <property type="protein sequence ID" value="QDS71997.1"/>
    <property type="molecule type" value="Genomic_DNA"/>
</dbReference>
<dbReference type="AlphaFoldDB" id="A0A517L8P0"/>
<dbReference type="Pfam" id="PF24864">
    <property type="entry name" value="DUF7730"/>
    <property type="match status" value="1"/>
</dbReference>
<dbReference type="PANTHER" id="PTHR42085">
    <property type="entry name" value="F-BOX DOMAIN-CONTAINING PROTEIN"/>
    <property type="match status" value="1"/>
</dbReference>
<dbReference type="Proteomes" id="UP000316270">
    <property type="component" value="Chromosome 7"/>
</dbReference>
<keyword evidence="3" id="KW-1185">Reference proteome</keyword>
<evidence type="ECO:0000259" key="1">
    <source>
        <dbReference type="Pfam" id="PF24864"/>
    </source>
</evidence>
<feature type="domain" description="DUF7730" evidence="1">
    <location>
        <begin position="55"/>
        <end position="184"/>
    </location>
</feature>
<accession>A0A517L8P0</accession>
<protein>
    <recommendedName>
        <fullName evidence="1">DUF7730 domain-containing protein</fullName>
    </recommendedName>
</protein>
<name>A0A517L8P0_9PEZI</name>
<dbReference type="InterPro" id="IPR056632">
    <property type="entry name" value="DUF7730"/>
</dbReference>
<evidence type="ECO:0000313" key="2">
    <source>
        <dbReference type="EMBL" id="QDS71997.1"/>
    </source>
</evidence>
<sequence>MPLCIGFKDRHPVYEPLTERPPTARQFTRPDVLPAVDLEASLSAPRWNGSSDMGFFNKLPRELRDRIYRHALVATLGEVDAKIMEILEENGPQDQGVDEFRVKLAINCLSLKGKAGISLINENIGLLQTNKQIHAEAIEVFYSENVFTFFISETKTKSDKHKARYTDWVHSRHFEHIRHVYLCMVSDTAIEISEDGTASQHSDISQSGMMQLTAVFNNLTDFVALLHARKKPLKSLHVRFATEYLGDIESVYRRDHSGYVTAPLGLPLTTSMPPFKFVTNCGNQMHAARPGPNGSVWISRHELMPFQEQPWVRILDPIMSLRALVTHAEVSVRAELPQQYVQEICDTLTKDAQVSPQLRQRYEHQRRRREKEAALEKFVNVKHAPETFECFLERVHGTLEGEICEHGLPIITPMGSEAMDCIAAFQPPLLDSAPEPDDADHPAEDD</sequence>
<dbReference type="OrthoDB" id="5272396at2759"/>
<evidence type="ECO:0000313" key="3">
    <source>
        <dbReference type="Proteomes" id="UP000316270"/>
    </source>
</evidence>